<proteinExistence type="predicted"/>
<keyword evidence="2" id="KW-1185">Reference proteome</keyword>
<evidence type="ECO:0000313" key="1">
    <source>
        <dbReference type="EMBL" id="SDP93991.1"/>
    </source>
</evidence>
<reference evidence="2" key="1">
    <citation type="submission" date="2016-10" db="EMBL/GenBank/DDBJ databases">
        <authorList>
            <person name="Varghese N."/>
            <person name="Submissions S."/>
        </authorList>
    </citation>
    <scope>NUCLEOTIDE SEQUENCE [LARGE SCALE GENOMIC DNA]</scope>
    <source>
        <strain evidence="2">IBRC-M10078</strain>
    </source>
</reference>
<name>A0A1H0WTG1_9BACI</name>
<protein>
    <submittedName>
        <fullName evidence="1">Uncharacterized protein</fullName>
    </submittedName>
</protein>
<gene>
    <name evidence="1" type="ORF">SAMN05216565_11577</name>
</gene>
<organism evidence="1 2">
    <name type="scientific">Litchfieldia salsa</name>
    <dbReference type="NCBI Taxonomy" id="930152"/>
    <lineage>
        <taxon>Bacteria</taxon>
        <taxon>Bacillati</taxon>
        <taxon>Bacillota</taxon>
        <taxon>Bacilli</taxon>
        <taxon>Bacillales</taxon>
        <taxon>Bacillaceae</taxon>
        <taxon>Litchfieldia</taxon>
    </lineage>
</organism>
<evidence type="ECO:0000313" key="2">
    <source>
        <dbReference type="Proteomes" id="UP000199159"/>
    </source>
</evidence>
<accession>A0A1H0WTG1</accession>
<sequence>MYFNQDLEKVAKRKREEFELEAQNFYLSKALRYENRLIKSIRMFIQKSTKNQQIKTQCCTN</sequence>
<dbReference type="RefSeq" id="WP_090858874.1">
    <property type="nucleotide sequence ID" value="NZ_FNJU01000015.1"/>
</dbReference>
<dbReference type="AlphaFoldDB" id="A0A1H0WTG1"/>
<dbReference type="STRING" id="930152.SAMN05216565_11577"/>
<dbReference type="Proteomes" id="UP000199159">
    <property type="component" value="Unassembled WGS sequence"/>
</dbReference>
<dbReference type="EMBL" id="FNJU01000015">
    <property type="protein sequence ID" value="SDP93991.1"/>
    <property type="molecule type" value="Genomic_DNA"/>
</dbReference>